<keyword evidence="2" id="KW-1185">Reference proteome</keyword>
<sequence length="153" mass="19061">MWICYFEFKVHHEKRLKQLQHFVMDFQRDRDQHRRATVEDCKWLDYFEEEMLKQFWWPTQADWEEYQQLWFSLPPEKRLTDPRLQHPWEFTSWLDSLYTGEHQLLSCKKIASDLARLEYRTWSWPYGSVEALRQMIHTFGFTILREAHKTKEG</sequence>
<accession>A0A7D3XKJ1</accession>
<evidence type="ECO:0000313" key="1">
    <source>
        <dbReference type="EMBL" id="QKG83049.1"/>
    </source>
</evidence>
<dbReference type="Proteomes" id="UP000503088">
    <property type="component" value="Chromosome"/>
</dbReference>
<reference evidence="1 2" key="1">
    <citation type="submission" date="2020-01" db="EMBL/GenBank/DDBJ databases">
        <authorList>
            <person name="Gulvik C.A."/>
            <person name="Batra D.G."/>
        </authorList>
    </citation>
    <scope>NUCLEOTIDE SEQUENCE [LARGE SCALE GENOMIC DNA]</scope>
    <source>
        <strain evidence="1 2">W9323</strain>
    </source>
</reference>
<name>A0A7D3XKJ1_9BACL</name>
<dbReference type="AlphaFoldDB" id="A0A7D3XKJ1"/>
<gene>
    <name evidence="1" type="ORF">GXN76_00265</name>
</gene>
<dbReference type="KEGG" id="kpul:GXN76_00265"/>
<dbReference type="RefSeq" id="WP_173219033.1">
    <property type="nucleotide sequence ID" value="NZ_CP048104.1"/>
</dbReference>
<organism evidence="1 2">
    <name type="scientific">Kroppenstedtia pulmonis</name>
    <dbReference type="NCBI Taxonomy" id="1380685"/>
    <lineage>
        <taxon>Bacteria</taxon>
        <taxon>Bacillati</taxon>
        <taxon>Bacillota</taxon>
        <taxon>Bacilli</taxon>
        <taxon>Bacillales</taxon>
        <taxon>Thermoactinomycetaceae</taxon>
        <taxon>Kroppenstedtia</taxon>
    </lineage>
</organism>
<evidence type="ECO:0000313" key="2">
    <source>
        <dbReference type="Proteomes" id="UP000503088"/>
    </source>
</evidence>
<dbReference type="EMBL" id="CP048104">
    <property type="protein sequence ID" value="QKG83049.1"/>
    <property type="molecule type" value="Genomic_DNA"/>
</dbReference>
<proteinExistence type="predicted"/>
<protein>
    <submittedName>
        <fullName evidence="1">Uncharacterized protein</fullName>
    </submittedName>
</protein>